<dbReference type="InterPro" id="IPR029061">
    <property type="entry name" value="THDP-binding"/>
</dbReference>
<dbReference type="PANTHER" id="PTHR43825:SF5">
    <property type="entry name" value="HYPOTHETICAL TRANSKETOLASE FAMILY PROTEIN"/>
    <property type="match status" value="1"/>
</dbReference>
<dbReference type="InterPro" id="IPR051157">
    <property type="entry name" value="PDH/Transketolase"/>
</dbReference>
<comment type="similarity">
    <text evidence="2">Belongs to the transketolase family.</text>
</comment>
<accession>X0SIG6</accession>
<protein>
    <recommendedName>
        <fullName evidence="4">Transketolase-like pyrimidine-binding domain-containing protein</fullName>
    </recommendedName>
</protein>
<dbReference type="SUPFAM" id="SSF52518">
    <property type="entry name" value="Thiamin diphosphate-binding fold (THDP-binding)"/>
    <property type="match status" value="1"/>
</dbReference>
<dbReference type="EMBL" id="BARS01009508">
    <property type="protein sequence ID" value="GAF75677.1"/>
    <property type="molecule type" value="Genomic_DNA"/>
</dbReference>
<comment type="caution">
    <text evidence="5">The sequence shown here is derived from an EMBL/GenBank/DDBJ whole genome shotgun (WGS) entry which is preliminary data.</text>
</comment>
<dbReference type="InterPro" id="IPR033248">
    <property type="entry name" value="Transketolase_C"/>
</dbReference>
<feature type="domain" description="Transketolase-like pyrimidine-binding" evidence="4">
    <location>
        <begin position="1"/>
        <end position="162"/>
    </location>
</feature>
<keyword evidence="3" id="KW-0786">Thiamine pyrophosphate</keyword>
<evidence type="ECO:0000256" key="3">
    <source>
        <dbReference type="ARBA" id="ARBA00023052"/>
    </source>
</evidence>
<dbReference type="Gene3D" id="3.40.50.920">
    <property type="match status" value="1"/>
</dbReference>
<dbReference type="CDD" id="cd07033">
    <property type="entry name" value="TPP_PYR_DXS_TK_like"/>
    <property type="match status" value="1"/>
</dbReference>
<proteinExistence type="inferred from homology"/>
<evidence type="ECO:0000259" key="4">
    <source>
        <dbReference type="SMART" id="SM00861"/>
    </source>
</evidence>
<dbReference type="SMART" id="SM00861">
    <property type="entry name" value="Transket_pyr"/>
    <property type="match status" value="1"/>
</dbReference>
<dbReference type="InterPro" id="IPR009014">
    <property type="entry name" value="Transketo_C/PFOR_II"/>
</dbReference>
<dbReference type="Gene3D" id="3.40.50.970">
    <property type="match status" value="1"/>
</dbReference>
<evidence type="ECO:0000256" key="2">
    <source>
        <dbReference type="ARBA" id="ARBA00007131"/>
    </source>
</evidence>
<evidence type="ECO:0000256" key="1">
    <source>
        <dbReference type="ARBA" id="ARBA00001964"/>
    </source>
</evidence>
<dbReference type="PANTHER" id="PTHR43825">
    <property type="entry name" value="PYRUVATE DEHYDROGENASE E1 COMPONENT"/>
    <property type="match status" value="1"/>
</dbReference>
<gene>
    <name evidence="5" type="ORF">S01H1_17874</name>
</gene>
<dbReference type="Pfam" id="PF02779">
    <property type="entry name" value="Transket_pyr"/>
    <property type="match status" value="1"/>
</dbReference>
<dbReference type="SUPFAM" id="SSF52922">
    <property type="entry name" value="TK C-terminal domain-like"/>
    <property type="match status" value="1"/>
</dbReference>
<organism evidence="5">
    <name type="scientific">marine sediment metagenome</name>
    <dbReference type="NCBI Taxonomy" id="412755"/>
    <lineage>
        <taxon>unclassified sequences</taxon>
        <taxon>metagenomes</taxon>
        <taxon>ecological metagenomes</taxon>
    </lineage>
</organism>
<reference evidence="5" key="1">
    <citation type="journal article" date="2014" name="Front. Microbiol.">
        <title>High frequency of phylogenetically diverse reductive dehalogenase-homologous genes in deep subseafloor sedimentary metagenomes.</title>
        <authorList>
            <person name="Kawai M."/>
            <person name="Futagami T."/>
            <person name="Toyoda A."/>
            <person name="Takaki Y."/>
            <person name="Nishi S."/>
            <person name="Hori S."/>
            <person name="Arai W."/>
            <person name="Tsubouchi T."/>
            <person name="Morono Y."/>
            <person name="Uchiyama I."/>
            <person name="Ito T."/>
            <person name="Fujiyama A."/>
            <person name="Inagaki F."/>
            <person name="Takami H."/>
        </authorList>
    </citation>
    <scope>NUCLEOTIDE SEQUENCE</scope>
    <source>
        <strain evidence="5">Expedition CK06-06</strain>
    </source>
</reference>
<dbReference type="FunFam" id="3.40.50.970:FF:000129">
    <property type="entry name" value="Transketolase"/>
    <property type="match status" value="1"/>
</dbReference>
<dbReference type="InterPro" id="IPR005475">
    <property type="entry name" value="Transketolase-like_Pyr-bd"/>
</dbReference>
<dbReference type="AlphaFoldDB" id="X0SIG6"/>
<comment type="cofactor">
    <cofactor evidence="1">
        <name>thiamine diphosphate</name>
        <dbReference type="ChEBI" id="CHEBI:58937"/>
    </cofactor>
</comment>
<evidence type="ECO:0000313" key="5">
    <source>
        <dbReference type="EMBL" id="GAF75677.1"/>
    </source>
</evidence>
<dbReference type="Pfam" id="PF02780">
    <property type="entry name" value="Transketolase_C"/>
    <property type="match status" value="1"/>
</dbReference>
<sequence length="306" mass="32446">MRKAFIDTINAIGSDPRIWFATADLGYSVIEYFRDTYPDQFVNVGIAEQNLVGVAAGLAHSGKVVFTYSIANFPTLRCLEQIRNDVCYHNLPVKIVAVGGGCAYGALGYTHHGTEDIGIMRALPQMVVVAPGDPIEAAAATRALAALPGPAYLRLGKAGEANVHTSDTSFEIGKAITVTSGDDITFIATGGMLCHAVKVARQLEEEHRLKLTVLSMHTIKPIDVEAIVRAAKTTGGIVTVEDHSVNTGLGAAVADVLATEQLAGVPFAKFGMTDSMCHLVGSQEYLYQQMGDLGATAVRLLRLTSA</sequence>
<name>X0SIG6_9ZZZZ</name>